<evidence type="ECO:0000313" key="4">
    <source>
        <dbReference type="Proteomes" id="UP000060630"/>
    </source>
</evidence>
<feature type="chain" id="PRO_5007126908" evidence="2">
    <location>
        <begin position="17"/>
        <end position="159"/>
    </location>
</feature>
<dbReference type="AlphaFoldDB" id="A0A106QBM7"/>
<gene>
    <name evidence="3" type="ORF">WL29_21840</name>
</gene>
<evidence type="ECO:0000313" key="3">
    <source>
        <dbReference type="EMBL" id="KWA84010.1"/>
    </source>
</evidence>
<feature type="region of interest" description="Disordered" evidence="1">
    <location>
        <begin position="134"/>
        <end position="159"/>
    </location>
</feature>
<keyword evidence="2" id="KW-0732">Signal</keyword>
<evidence type="ECO:0000256" key="1">
    <source>
        <dbReference type="SAM" id="MobiDB-lite"/>
    </source>
</evidence>
<evidence type="ECO:0000256" key="2">
    <source>
        <dbReference type="SAM" id="SignalP"/>
    </source>
</evidence>
<dbReference type="Proteomes" id="UP000060630">
    <property type="component" value="Unassembled WGS sequence"/>
</dbReference>
<protein>
    <submittedName>
        <fullName evidence="3">Uncharacterized protein</fullName>
    </submittedName>
</protein>
<feature type="signal peptide" evidence="2">
    <location>
        <begin position="1"/>
        <end position="16"/>
    </location>
</feature>
<reference evidence="3 4" key="1">
    <citation type="submission" date="2015-11" db="EMBL/GenBank/DDBJ databases">
        <title>Expanding the genomic diversity of Burkholderia species for the development of highly accurate diagnostics.</title>
        <authorList>
            <person name="Sahl J."/>
            <person name="Keim P."/>
            <person name="Wagner D."/>
        </authorList>
    </citation>
    <scope>NUCLEOTIDE SEQUENCE [LARGE SCALE GENOMIC DNA]</scope>
    <source>
        <strain evidence="3 4">MSMB2087WGS</strain>
    </source>
</reference>
<sequence length="159" mass="17032">MLTLVIASLMSATALAAPAAPKAATTPSPVMAKAVQADPLAGDTWHAVNSTWPGTILFDAAKKAVTLTPVGATPMQATYTYTVKPSSTDKVVEGTLRMTNTAKQVSESTFRIEGKELTLTFAGGPRPEQYVRMTPKEEEAEKARLQKMISEGRIRPLKQ</sequence>
<comment type="caution">
    <text evidence="3">The sequence shown here is derived from an EMBL/GenBank/DDBJ whole genome shotgun (WGS) entry which is preliminary data.</text>
</comment>
<accession>A0A106QBM7</accession>
<organism evidence="3 4">
    <name type="scientific">Burkholderia ubonensis</name>
    <dbReference type="NCBI Taxonomy" id="101571"/>
    <lineage>
        <taxon>Bacteria</taxon>
        <taxon>Pseudomonadati</taxon>
        <taxon>Pseudomonadota</taxon>
        <taxon>Betaproteobacteria</taxon>
        <taxon>Burkholderiales</taxon>
        <taxon>Burkholderiaceae</taxon>
        <taxon>Burkholderia</taxon>
        <taxon>Burkholderia cepacia complex</taxon>
    </lineage>
</organism>
<dbReference type="EMBL" id="LPHD01000049">
    <property type="protein sequence ID" value="KWA84010.1"/>
    <property type="molecule type" value="Genomic_DNA"/>
</dbReference>
<name>A0A106QBM7_9BURK</name>
<proteinExistence type="predicted"/>